<dbReference type="Proteomes" id="UP000253941">
    <property type="component" value="Unassembled WGS sequence"/>
</dbReference>
<sequence length="689" mass="74297">MKLKDKELLVCNCQRSMPIDAKKLQQALHKLGGEGDLDLQTGLCRNQLGNYQSAIGNAASVCVACTQEAPLFREVAEEDESRAALAFANIREKAGWSDEAGQAHPKIAALLAEAALDLEPTPSVSMQSEGVCLVYGRDEQAIELGRQLSGRLEVTVLLKDPGEVMPPRTMDVPVFKGRVKQAGGHLGGFGVNVDDYAPALPASRAALEFEMGRNNAFSECDIILDITGDAPLFPAPEKRDGYLRADPGDPAAVQKAAFEAADLVGEFEKPRYVAYDASICAHARSRKVGCTNCLDNCPTGAIESAGESVAFDPYICAGCGNCASVCPTGAATYQVPGPAGLFDRLRTLLSSYQNAGGEAPVLLVHDARHGEEVIDLMARFGRGLPARVLPFEVNEVTQTGVDFTAAAFAYGATQICVLVPPNKRREGEVAGLERLQGLTDAIMDGLGYGSGRVHLIEDLDPEAVEARICGLDRPEAPTPGGFLAMGGKRTRTMLGLRHLHQHAPNPQDIVPLPEGAPFGRVHVDTQGCTMCLACVGACPTGAMLDDPDSPWLGFNEEACVQCGICASTCPESVISLEPRLNFTDEARGAIELNRQEPFHCVRCGKPFGVESSIRRIVEQLGDKHWMFQGSDQVERIMMCDDCRVVVQFETPDTPMQLGTPRRPRTTEDDLREREEARAREKANGHDREN</sequence>
<dbReference type="SUPFAM" id="SSF54862">
    <property type="entry name" value="4Fe-4S ferredoxins"/>
    <property type="match status" value="1"/>
</dbReference>
<evidence type="ECO:0000313" key="8">
    <source>
        <dbReference type="Proteomes" id="UP000253941"/>
    </source>
</evidence>
<dbReference type="PROSITE" id="PS51379">
    <property type="entry name" value="4FE4S_FER_2"/>
    <property type="match status" value="3"/>
</dbReference>
<dbReference type="GO" id="GO:0051539">
    <property type="term" value="F:4 iron, 4 sulfur cluster binding"/>
    <property type="evidence" value="ECO:0007669"/>
    <property type="project" value="UniProtKB-KW"/>
</dbReference>
<feature type="domain" description="4Fe-4S ferredoxin-type" evidence="6">
    <location>
        <begin position="307"/>
        <end position="336"/>
    </location>
</feature>
<dbReference type="RefSeq" id="WP_114582470.1">
    <property type="nucleotide sequence ID" value="NZ_QPMH01000010.1"/>
</dbReference>
<dbReference type="InterPro" id="IPR050572">
    <property type="entry name" value="Fe-S_Ferredoxin"/>
</dbReference>
<dbReference type="InterPro" id="IPR017900">
    <property type="entry name" value="4Fe4S_Fe_S_CS"/>
</dbReference>
<evidence type="ECO:0000256" key="4">
    <source>
        <dbReference type="ARBA" id="ARBA00023014"/>
    </source>
</evidence>
<gene>
    <name evidence="7" type="ORF">DRB17_12110</name>
</gene>
<evidence type="ECO:0000256" key="3">
    <source>
        <dbReference type="ARBA" id="ARBA00023004"/>
    </source>
</evidence>
<name>A0A369T8S2_9PROT</name>
<feature type="region of interest" description="Disordered" evidence="5">
    <location>
        <begin position="650"/>
        <end position="689"/>
    </location>
</feature>
<comment type="caution">
    <text evidence="7">The sequence shown here is derived from an EMBL/GenBank/DDBJ whole genome shotgun (WGS) entry which is preliminary data.</text>
</comment>
<protein>
    <submittedName>
        <fullName evidence="7">4Fe-4S dicluster domain-containing protein</fullName>
    </submittedName>
</protein>
<evidence type="ECO:0000256" key="5">
    <source>
        <dbReference type="SAM" id="MobiDB-lite"/>
    </source>
</evidence>
<dbReference type="PANTHER" id="PTHR43687:SF4">
    <property type="entry name" value="BLR5484 PROTEIN"/>
    <property type="match status" value="1"/>
</dbReference>
<keyword evidence="4" id="KW-0411">Iron-sulfur</keyword>
<keyword evidence="8" id="KW-1185">Reference proteome</keyword>
<keyword evidence="2" id="KW-0479">Metal-binding</keyword>
<accession>A0A369T8S2</accession>
<organism evidence="7 8">
    <name type="scientific">Ferruginivarius sediminum</name>
    <dbReference type="NCBI Taxonomy" id="2661937"/>
    <lineage>
        <taxon>Bacteria</taxon>
        <taxon>Pseudomonadati</taxon>
        <taxon>Pseudomonadota</taxon>
        <taxon>Alphaproteobacteria</taxon>
        <taxon>Rhodospirillales</taxon>
        <taxon>Rhodospirillaceae</taxon>
        <taxon>Ferruginivarius</taxon>
    </lineage>
</organism>
<dbReference type="Gene3D" id="3.30.70.20">
    <property type="match status" value="2"/>
</dbReference>
<feature type="domain" description="4Fe-4S ferredoxin-type" evidence="6">
    <location>
        <begin position="519"/>
        <end position="548"/>
    </location>
</feature>
<dbReference type="InterPro" id="IPR017896">
    <property type="entry name" value="4Fe4S_Fe-S-bd"/>
</dbReference>
<dbReference type="GO" id="GO:0046872">
    <property type="term" value="F:metal ion binding"/>
    <property type="evidence" value="ECO:0007669"/>
    <property type="project" value="UniProtKB-KW"/>
</dbReference>
<keyword evidence="3" id="KW-0408">Iron</keyword>
<reference evidence="7 8" key="1">
    <citation type="submission" date="2018-07" db="EMBL/GenBank/DDBJ databases">
        <title>Venubactetium sediminum gen. nov., sp. nov., isolated from a marine solar saltern.</title>
        <authorList>
            <person name="Wang S."/>
        </authorList>
    </citation>
    <scope>NUCLEOTIDE SEQUENCE [LARGE SCALE GENOMIC DNA]</scope>
    <source>
        <strain evidence="7 8">WD2A32</strain>
    </source>
</reference>
<proteinExistence type="predicted"/>
<dbReference type="PANTHER" id="PTHR43687">
    <property type="entry name" value="ADENYLYLSULFATE REDUCTASE, BETA SUBUNIT"/>
    <property type="match status" value="1"/>
</dbReference>
<dbReference type="AlphaFoldDB" id="A0A369T8S2"/>
<dbReference type="PROSITE" id="PS00198">
    <property type="entry name" value="4FE4S_FER_1"/>
    <property type="match status" value="3"/>
</dbReference>
<evidence type="ECO:0000259" key="6">
    <source>
        <dbReference type="PROSITE" id="PS51379"/>
    </source>
</evidence>
<dbReference type="Pfam" id="PF12838">
    <property type="entry name" value="Fer4_7"/>
    <property type="match status" value="1"/>
</dbReference>
<dbReference type="EMBL" id="QPMH01000010">
    <property type="protein sequence ID" value="RDD61668.1"/>
    <property type="molecule type" value="Genomic_DNA"/>
</dbReference>
<evidence type="ECO:0000256" key="1">
    <source>
        <dbReference type="ARBA" id="ARBA00022485"/>
    </source>
</evidence>
<evidence type="ECO:0000313" key="7">
    <source>
        <dbReference type="EMBL" id="RDD61668.1"/>
    </source>
</evidence>
<feature type="domain" description="4Fe-4S ferredoxin-type" evidence="6">
    <location>
        <begin position="550"/>
        <end position="579"/>
    </location>
</feature>
<evidence type="ECO:0000256" key="2">
    <source>
        <dbReference type="ARBA" id="ARBA00022723"/>
    </source>
</evidence>
<dbReference type="Pfam" id="PF13187">
    <property type="entry name" value="Fer4_9"/>
    <property type="match status" value="1"/>
</dbReference>
<feature type="compositionally biased region" description="Basic and acidic residues" evidence="5">
    <location>
        <begin position="664"/>
        <end position="689"/>
    </location>
</feature>
<keyword evidence="1" id="KW-0004">4Fe-4S</keyword>